<reference evidence="2 3" key="1">
    <citation type="journal article" date="2009" name="Proc. Natl. Acad. Sci. U.S.A.">
        <title>Characterizing a model human gut microbiota composed of members of its two dominant bacterial phyla.</title>
        <authorList>
            <person name="Mahowald M.A."/>
            <person name="Rey F.E."/>
            <person name="Seedorf H."/>
            <person name="Turnbaugh P.J."/>
            <person name="Fulton R.S."/>
            <person name="Wollam A."/>
            <person name="Shah N."/>
            <person name="Wang C."/>
            <person name="Magrini V."/>
            <person name="Wilson R.K."/>
            <person name="Cantarel B.L."/>
            <person name="Coutinho P.M."/>
            <person name="Henrissat B."/>
            <person name="Crock L.W."/>
            <person name="Russell A."/>
            <person name="Verberkmoes N.C."/>
            <person name="Hettich R.L."/>
            <person name="Gordon J.I."/>
        </authorList>
    </citation>
    <scope>NUCLEOTIDE SEQUENCE [LARGE SCALE GENOMIC DNA]</scope>
    <source>
        <strain evidence="3">ATCC 33656 / DSM 3377 / JCM 17463 / KCTC 5835 / LMG 30912 / VPI 0990</strain>
    </source>
</reference>
<name>C4ZBK2_AGARV</name>
<protein>
    <submittedName>
        <fullName evidence="2">Uncharacterized protein</fullName>
    </submittedName>
</protein>
<gene>
    <name evidence="2" type="ordered locus">EUBREC_1993</name>
</gene>
<evidence type="ECO:0000313" key="3">
    <source>
        <dbReference type="Proteomes" id="UP000001477"/>
    </source>
</evidence>
<sequence length="51" mass="6138">MNIINPFFTSFLFLSYLNPYCCIYMQTIIILYSIINFIYQINNKNATIIYI</sequence>
<proteinExistence type="predicted"/>
<keyword evidence="1" id="KW-1133">Transmembrane helix</keyword>
<dbReference type="PaxDb" id="515619-EUBREC_1993"/>
<organism evidence="2 3">
    <name type="scientific">Agathobacter rectalis (strain ATCC 33656 / DSM 3377 / JCM 17463 / KCTC 5835 / VPI 0990)</name>
    <name type="common">Eubacterium rectale</name>
    <dbReference type="NCBI Taxonomy" id="515619"/>
    <lineage>
        <taxon>Bacteria</taxon>
        <taxon>Bacillati</taxon>
        <taxon>Bacillota</taxon>
        <taxon>Clostridia</taxon>
        <taxon>Lachnospirales</taxon>
        <taxon>Lachnospiraceae</taxon>
        <taxon>Agathobacter</taxon>
    </lineage>
</organism>
<accession>C4ZBK2</accession>
<dbReference type="AlphaFoldDB" id="C4ZBK2"/>
<evidence type="ECO:0000256" key="1">
    <source>
        <dbReference type="SAM" id="Phobius"/>
    </source>
</evidence>
<dbReference type="Proteomes" id="UP000001477">
    <property type="component" value="Chromosome"/>
</dbReference>
<dbReference type="HOGENOM" id="CLU_3098936_0_0_9"/>
<keyword evidence="1" id="KW-0812">Transmembrane</keyword>
<dbReference type="KEGG" id="ere:EUBREC_1993"/>
<evidence type="ECO:0000313" key="2">
    <source>
        <dbReference type="EMBL" id="ACR75734.1"/>
    </source>
</evidence>
<dbReference type="EMBL" id="CP001107">
    <property type="protein sequence ID" value="ACR75734.1"/>
    <property type="molecule type" value="Genomic_DNA"/>
</dbReference>
<dbReference type="STRING" id="515619.EUBREC_1993"/>
<keyword evidence="1" id="KW-0472">Membrane</keyword>
<feature type="transmembrane region" description="Helical" evidence="1">
    <location>
        <begin position="17"/>
        <end position="39"/>
    </location>
</feature>